<feature type="compositionally biased region" description="Polar residues" evidence="1">
    <location>
        <begin position="1"/>
        <end position="11"/>
    </location>
</feature>
<name>M5RBT9_9BACT</name>
<evidence type="ECO:0000313" key="3">
    <source>
        <dbReference type="Proteomes" id="UP000011991"/>
    </source>
</evidence>
<reference evidence="2 3" key="1">
    <citation type="journal article" date="2013" name="Mar. Genomics">
        <title>Expression of sulfatases in Rhodopirellula baltica and the diversity of sulfatases in the genus Rhodopirellula.</title>
        <authorList>
            <person name="Wegner C.E."/>
            <person name="Richter-Heitmann T."/>
            <person name="Klindworth A."/>
            <person name="Klockow C."/>
            <person name="Richter M."/>
            <person name="Achstetter T."/>
            <person name="Glockner F.O."/>
            <person name="Harder J."/>
        </authorList>
    </citation>
    <scope>NUCLEOTIDE SEQUENCE [LARGE SCALE GENOMIC DNA]</scope>
    <source>
        <strain evidence="2 3">SM1</strain>
    </source>
</reference>
<accession>M5RBT9</accession>
<organism evidence="2 3">
    <name type="scientific">Rhodopirellula maiorica SM1</name>
    <dbReference type="NCBI Taxonomy" id="1265738"/>
    <lineage>
        <taxon>Bacteria</taxon>
        <taxon>Pseudomonadati</taxon>
        <taxon>Planctomycetota</taxon>
        <taxon>Planctomycetia</taxon>
        <taxon>Pirellulales</taxon>
        <taxon>Pirellulaceae</taxon>
        <taxon>Novipirellula</taxon>
    </lineage>
</organism>
<keyword evidence="3" id="KW-1185">Reference proteome</keyword>
<protein>
    <submittedName>
        <fullName evidence="2">Uncharacterized protein</fullName>
    </submittedName>
</protein>
<comment type="caution">
    <text evidence="2">The sequence shown here is derived from an EMBL/GenBank/DDBJ whole genome shotgun (WGS) entry which is preliminary data.</text>
</comment>
<evidence type="ECO:0000256" key="1">
    <source>
        <dbReference type="SAM" id="MobiDB-lite"/>
    </source>
</evidence>
<gene>
    <name evidence="2" type="ORF">RMSM_06230</name>
</gene>
<evidence type="ECO:0000313" key="2">
    <source>
        <dbReference type="EMBL" id="EMI16835.1"/>
    </source>
</evidence>
<dbReference type="PATRIC" id="fig|1265738.3.peg.6203"/>
<dbReference type="AlphaFoldDB" id="M5RBT9"/>
<feature type="compositionally biased region" description="Basic and acidic residues" evidence="1">
    <location>
        <begin position="16"/>
        <end position="31"/>
    </location>
</feature>
<proteinExistence type="predicted"/>
<dbReference type="EMBL" id="ANOG01000902">
    <property type="protein sequence ID" value="EMI16835.1"/>
    <property type="molecule type" value="Genomic_DNA"/>
</dbReference>
<dbReference type="Proteomes" id="UP000011991">
    <property type="component" value="Unassembled WGS sequence"/>
</dbReference>
<feature type="region of interest" description="Disordered" evidence="1">
    <location>
        <begin position="1"/>
        <end position="45"/>
    </location>
</feature>
<sequence>MAGSHFNNGGLSHNYRHGERDHDPDDDDHHCNNQPTRIPADSDGFVNDNRVRVIDRKRVFMI</sequence>